<sequence>MRVWDRGYLNPPESYCRVFPGDPRQASLTNPCKRCKKPPARAAAGSCGDVHSSPVTPSAAKPDVTAIRMIQTRTRLRRFFSSRPPVATGSWRVVSSRSRAFLGSWRIGPSNRDYQSSNKVVAGVVAGDLPKSEAKQQDSALGNLEGNYVAPDFAGDRGTCSPTYRTVPLDGKVASSLSSLPSAGAPAPGPNSVTRLQRACMPAYHHQQPRLDGLLLVKDFMQGVDVWCFGFLGPGERAGGVVAGRYFLKWRHDG</sequence>
<organism evidence="2 3">
    <name type="scientific">Thalassiosira oceanica</name>
    <name type="common">Marine diatom</name>
    <dbReference type="NCBI Taxonomy" id="159749"/>
    <lineage>
        <taxon>Eukaryota</taxon>
        <taxon>Sar</taxon>
        <taxon>Stramenopiles</taxon>
        <taxon>Ochrophyta</taxon>
        <taxon>Bacillariophyta</taxon>
        <taxon>Coscinodiscophyceae</taxon>
        <taxon>Thalassiosirophycidae</taxon>
        <taxon>Thalassiosirales</taxon>
        <taxon>Thalassiosiraceae</taxon>
        <taxon>Thalassiosira</taxon>
    </lineage>
</organism>
<proteinExistence type="predicted"/>
<evidence type="ECO:0000256" key="1">
    <source>
        <dbReference type="SAM" id="MobiDB-lite"/>
    </source>
</evidence>
<dbReference type="Proteomes" id="UP000266841">
    <property type="component" value="Unassembled WGS sequence"/>
</dbReference>
<evidence type="ECO:0000313" key="2">
    <source>
        <dbReference type="EMBL" id="EJK52300.1"/>
    </source>
</evidence>
<feature type="region of interest" description="Disordered" evidence="1">
    <location>
        <begin position="39"/>
        <end position="59"/>
    </location>
</feature>
<evidence type="ECO:0000313" key="3">
    <source>
        <dbReference type="Proteomes" id="UP000266841"/>
    </source>
</evidence>
<gene>
    <name evidence="2" type="ORF">THAOC_28443</name>
</gene>
<dbReference type="EMBL" id="AGNL01040090">
    <property type="protein sequence ID" value="EJK52300.1"/>
    <property type="molecule type" value="Genomic_DNA"/>
</dbReference>
<accession>K0RGD1</accession>
<reference evidence="2 3" key="1">
    <citation type="journal article" date="2012" name="Genome Biol.">
        <title>Genome and low-iron response of an oceanic diatom adapted to chronic iron limitation.</title>
        <authorList>
            <person name="Lommer M."/>
            <person name="Specht M."/>
            <person name="Roy A.S."/>
            <person name="Kraemer L."/>
            <person name="Andreson R."/>
            <person name="Gutowska M.A."/>
            <person name="Wolf J."/>
            <person name="Bergner S.V."/>
            <person name="Schilhabel M.B."/>
            <person name="Klostermeier U.C."/>
            <person name="Beiko R.G."/>
            <person name="Rosenstiel P."/>
            <person name="Hippler M."/>
            <person name="Laroche J."/>
        </authorList>
    </citation>
    <scope>NUCLEOTIDE SEQUENCE [LARGE SCALE GENOMIC DNA]</scope>
    <source>
        <strain evidence="2 3">CCMP1005</strain>
    </source>
</reference>
<protein>
    <submittedName>
        <fullName evidence="2">Uncharacterized protein</fullName>
    </submittedName>
</protein>
<keyword evidence="3" id="KW-1185">Reference proteome</keyword>
<dbReference type="AlphaFoldDB" id="K0RGD1"/>
<comment type="caution">
    <text evidence="2">The sequence shown here is derived from an EMBL/GenBank/DDBJ whole genome shotgun (WGS) entry which is preliminary data.</text>
</comment>
<name>K0RGD1_THAOC</name>